<feature type="chain" id="PRO_5046775061" description="Ig-like domain-containing protein" evidence="1">
    <location>
        <begin position="39"/>
        <end position="149"/>
    </location>
</feature>
<protein>
    <recommendedName>
        <fullName evidence="4">Ig-like domain-containing protein</fullName>
    </recommendedName>
</protein>
<keyword evidence="1" id="KW-0732">Signal</keyword>
<accession>A0ABP9CXH7</accession>
<feature type="signal peptide" evidence="1">
    <location>
        <begin position="1"/>
        <end position="38"/>
    </location>
</feature>
<organism evidence="2 3">
    <name type="scientific">Tomitella cavernea</name>
    <dbReference type="NCBI Taxonomy" id="1387982"/>
    <lineage>
        <taxon>Bacteria</taxon>
        <taxon>Bacillati</taxon>
        <taxon>Actinomycetota</taxon>
        <taxon>Actinomycetes</taxon>
        <taxon>Mycobacteriales</taxon>
        <taxon>Tomitella</taxon>
    </lineage>
</organism>
<dbReference type="Proteomes" id="UP001500839">
    <property type="component" value="Unassembled WGS sequence"/>
</dbReference>
<dbReference type="EMBL" id="BAABKQ010000001">
    <property type="protein sequence ID" value="GAA4820919.1"/>
    <property type="molecule type" value="Genomic_DNA"/>
</dbReference>
<evidence type="ECO:0008006" key="4">
    <source>
        <dbReference type="Google" id="ProtNLM"/>
    </source>
</evidence>
<evidence type="ECO:0000313" key="2">
    <source>
        <dbReference type="EMBL" id="GAA4820919.1"/>
    </source>
</evidence>
<evidence type="ECO:0000256" key="1">
    <source>
        <dbReference type="SAM" id="SignalP"/>
    </source>
</evidence>
<keyword evidence="3" id="KW-1185">Reference proteome</keyword>
<reference evidence="3" key="1">
    <citation type="journal article" date="2019" name="Int. J. Syst. Evol. Microbiol.">
        <title>The Global Catalogue of Microorganisms (GCM) 10K type strain sequencing project: providing services to taxonomists for standard genome sequencing and annotation.</title>
        <authorList>
            <consortium name="The Broad Institute Genomics Platform"/>
            <consortium name="The Broad Institute Genome Sequencing Center for Infectious Disease"/>
            <person name="Wu L."/>
            <person name="Ma J."/>
        </authorList>
    </citation>
    <scope>NUCLEOTIDE SEQUENCE [LARGE SCALE GENOMIC DNA]</scope>
    <source>
        <strain evidence="3">JCM 18542</strain>
    </source>
</reference>
<evidence type="ECO:0000313" key="3">
    <source>
        <dbReference type="Proteomes" id="UP001500839"/>
    </source>
</evidence>
<comment type="caution">
    <text evidence="2">The sequence shown here is derived from an EMBL/GenBank/DDBJ whole genome shotgun (WGS) entry which is preliminary data.</text>
</comment>
<proteinExistence type="predicted"/>
<name>A0ABP9CXH7_9ACTN</name>
<sequence length="149" mass="15021">MTRTIAARGRSVRAAVALATAGAGAAGILGLTATAASAAPLNALTVEPGLSIGLGTPYGTSCAYKTTVQTGSTATVNFDYRKTDQTYWTPFDVQSTVGPGTAVTHWTPAFGPGAYEVRATSGSTTEVFTTDVGIGINLGSACVVLGPFR</sequence>
<gene>
    <name evidence="2" type="ORF">GCM10023353_31270</name>
</gene>
<dbReference type="RefSeq" id="WP_200175468.1">
    <property type="nucleotide sequence ID" value="NZ_BAABKQ010000001.1"/>
</dbReference>